<feature type="compositionally biased region" description="Polar residues" evidence="1">
    <location>
        <begin position="24"/>
        <end position="42"/>
    </location>
</feature>
<protein>
    <submittedName>
        <fullName evidence="2">Uncharacterized protein</fullName>
    </submittedName>
</protein>
<dbReference type="EMBL" id="BMTL01000018">
    <property type="protein sequence ID" value="GGS00440.1"/>
    <property type="molecule type" value="Genomic_DNA"/>
</dbReference>
<proteinExistence type="predicted"/>
<sequence length="64" mass="6614">MNTGSTFAYEPTHSIATKGASRQRAMTTRTGVTTGPPLTSGVSDIGGSVPSSDRLDHMCNAQAM</sequence>
<name>A0A918FYD8_9ACTN</name>
<reference evidence="2" key="2">
    <citation type="submission" date="2020-09" db="EMBL/GenBank/DDBJ databases">
        <authorList>
            <person name="Sun Q."/>
            <person name="Ohkuma M."/>
        </authorList>
    </citation>
    <scope>NUCLEOTIDE SEQUENCE</scope>
    <source>
        <strain evidence="2">JCM 4386</strain>
    </source>
</reference>
<comment type="caution">
    <text evidence="2">The sequence shown here is derived from an EMBL/GenBank/DDBJ whole genome shotgun (WGS) entry which is preliminary data.</text>
</comment>
<organism evidence="2 3">
    <name type="scientific">Streptomyces humidus</name>
    <dbReference type="NCBI Taxonomy" id="52259"/>
    <lineage>
        <taxon>Bacteria</taxon>
        <taxon>Bacillati</taxon>
        <taxon>Actinomycetota</taxon>
        <taxon>Actinomycetes</taxon>
        <taxon>Kitasatosporales</taxon>
        <taxon>Streptomycetaceae</taxon>
        <taxon>Streptomyces</taxon>
    </lineage>
</organism>
<evidence type="ECO:0000313" key="2">
    <source>
        <dbReference type="EMBL" id="GGS00440.1"/>
    </source>
</evidence>
<evidence type="ECO:0000256" key="1">
    <source>
        <dbReference type="SAM" id="MobiDB-lite"/>
    </source>
</evidence>
<reference evidence="2" key="1">
    <citation type="journal article" date="2014" name="Int. J. Syst. Evol. Microbiol.">
        <title>Complete genome sequence of Corynebacterium casei LMG S-19264T (=DSM 44701T), isolated from a smear-ripened cheese.</title>
        <authorList>
            <consortium name="US DOE Joint Genome Institute (JGI-PGF)"/>
            <person name="Walter F."/>
            <person name="Albersmeier A."/>
            <person name="Kalinowski J."/>
            <person name="Ruckert C."/>
        </authorList>
    </citation>
    <scope>NUCLEOTIDE SEQUENCE</scope>
    <source>
        <strain evidence="2">JCM 4386</strain>
    </source>
</reference>
<accession>A0A918FYD8</accession>
<evidence type="ECO:0000313" key="3">
    <source>
        <dbReference type="Proteomes" id="UP000606194"/>
    </source>
</evidence>
<gene>
    <name evidence="2" type="ORF">GCM10010269_44190</name>
</gene>
<keyword evidence="3" id="KW-1185">Reference proteome</keyword>
<dbReference type="AlphaFoldDB" id="A0A918FYD8"/>
<dbReference type="Proteomes" id="UP000606194">
    <property type="component" value="Unassembled WGS sequence"/>
</dbReference>
<feature type="region of interest" description="Disordered" evidence="1">
    <location>
        <begin position="17"/>
        <end position="55"/>
    </location>
</feature>